<evidence type="ECO:0000259" key="8">
    <source>
        <dbReference type="Pfam" id="PF03918"/>
    </source>
</evidence>
<keyword evidence="5" id="KW-0201">Cytochrome c-type biogenesis</keyword>
<gene>
    <name evidence="9" type="ORF">IHE71_04040</name>
</gene>
<dbReference type="InterPro" id="IPR051263">
    <property type="entry name" value="C-type_cytochrome_biogenesis"/>
</dbReference>
<keyword evidence="10" id="KW-1185">Reference proteome</keyword>
<keyword evidence="7" id="KW-1133">Transmembrane helix</keyword>
<sequence length="129" mass="13653">MSTSRRGRLAILLGQLVAMTAVAGLIVALVGAGPPDPDRQVREVASTLRCPTCVGEHVADSTSPVARSMRLVVAEQLRAGRSPDQVRAWFADAYGDEVLLEPPRRGLGWALWAAPLVVVAAAAVAFARR</sequence>
<protein>
    <recommendedName>
        <fullName evidence="7">Cytochrome c-type biogenesis protein</fullName>
    </recommendedName>
</protein>
<dbReference type="RefSeq" id="WP_192861466.1">
    <property type="nucleotide sequence ID" value="NZ_JADAQT010000054.1"/>
</dbReference>
<keyword evidence="6 7" id="KW-0408">Iron</keyword>
<evidence type="ECO:0000256" key="3">
    <source>
        <dbReference type="ARBA" id="ARBA00022723"/>
    </source>
</evidence>
<evidence type="ECO:0000256" key="4">
    <source>
        <dbReference type="ARBA" id="ARBA00022729"/>
    </source>
</evidence>
<dbReference type="PANTHER" id="PTHR47870:SF1">
    <property type="entry name" value="CYTOCHROME C-TYPE BIOGENESIS PROTEIN CCMH"/>
    <property type="match status" value="1"/>
</dbReference>
<dbReference type="PANTHER" id="PTHR47870">
    <property type="entry name" value="CYTOCHROME C-TYPE BIOGENESIS PROTEIN CCMH"/>
    <property type="match status" value="1"/>
</dbReference>
<dbReference type="Gene3D" id="1.10.8.640">
    <property type="entry name" value="Cytochrome C biogenesis protein"/>
    <property type="match status" value="1"/>
</dbReference>
<comment type="similarity">
    <text evidence="1 7">Belongs to the CcmH/CycL/Ccl2/NrfF family.</text>
</comment>
<evidence type="ECO:0000256" key="6">
    <source>
        <dbReference type="ARBA" id="ARBA00023004"/>
    </source>
</evidence>
<comment type="function">
    <text evidence="7">Possible subunit of a heme lyase.</text>
</comment>
<evidence type="ECO:0000256" key="5">
    <source>
        <dbReference type="ARBA" id="ARBA00022748"/>
    </source>
</evidence>
<dbReference type="InterPro" id="IPR005616">
    <property type="entry name" value="CcmH/CycL/Ccl2/NrfF_N"/>
</dbReference>
<comment type="caution">
    <text evidence="9">The sequence shown here is derived from an EMBL/GenBank/DDBJ whole genome shotgun (WGS) entry which is preliminary data.</text>
</comment>
<organism evidence="9 10">
    <name type="scientific">Myceligenerans pegani</name>
    <dbReference type="NCBI Taxonomy" id="2776917"/>
    <lineage>
        <taxon>Bacteria</taxon>
        <taxon>Bacillati</taxon>
        <taxon>Actinomycetota</taxon>
        <taxon>Actinomycetes</taxon>
        <taxon>Micrococcales</taxon>
        <taxon>Promicromonosporaceae</taxon>
        <taxon>Myceligenerans</taxon>
    </lineage>
</organism>
<keyword evidence="7" id="KW-0472">Membrane</keyword>
<keyword evidence="7" id="KW-0812">Transmembrane</keyword>
<evidence type="ECO:0000313" key="10">
    <source>
        <dbReference type="Proteomes" id="UP000625527"/>
    </source>
</evidence>
<keyword evidence="4 7" id="KW-0732">Signal</keyword>
<keyword evidence="3 7" id="KW-0479">Metal-binding</keyword>
<dbReference type="InterPro" id="IPR038297">
    <property type="entry name" value="CcmH/CycL/NrfF/Ccl2_sf"/>
</dbReference>
<name>A0ABR9MU17_9MICO</name>
<evidence type="ECO:0000256" key="1">
    <source>
        <dbReference type="ARBA" id="ARBA00010342"/>
    </source>
</evidence>
<feature type="non-terminal residue" evidence="9">
    <location>
        <position position="129"/>
    </location>
</feature>
<dbReference type="EMBL" id="JADAQT010000054">
    <property type="protein sequence ID" value="MBE1874880.1"/>
    <property type="molecule type" value="Genomic_DNA"/>
</dbReference>
<reference evidence="9 10" key="1">
    <citation type="submission" date="2020-10" db="EMBL/GenBank/DDBJ databases">
        <title>Myceligenerans pegani sp. nov., an endophytic actinomycete isolated from Peganum harmala L. in Xinjiang, China.</title>
        <authorList>
            <person name="Xin L."/>
        </authorList>
    </citation>
    <scope>NUCLEOTIDE SEQUENCE [LARGE SCALE GENOMIC DNA]</scope>
    <source>
        <strain evidence="9 10">TRM65318</strain>
    </source>
</reference>
<dbReference type="CDD" id="cd16378">
    <property type="entry name" value="CcmH_N"/>
    <property type="match status" value="1"/>
</dbReference>
<dbReference type="Proteomes" id="UP000625527">
    <property type="component" value="Unassembled WGS sequence"/>
</dbReference>
<feature type="transmembrane region" description="Helical" evidence="7">
    <location>
        <begin position="12"/>
        <end position="32"/>
    </location>
</feature>
<dbReference type="Pfam" id="PF03918">
    <property type="entry name" value="CcmH"/>
    <property type="match status" value="1"/>
</dbReference>
<feature type="transmembrane region" description="Helical" evidence="7">
    <location>
        <begin position="109"/>
        <end position="127"/>
    </location>
</feature>
<evidence type="ECO:0000256" key="7">
    <source>
        <dbReference type="RuleBase" id="RU364112"/>
    </source>
</evidence>
<evidence type="ECO:0000313" key="9">
    <source>
        <dbReference type="EMBL" id="MBE1874880.1"/>
    </source>
</evidence>
<accession>A0ABR9MU17</accession>
<evidence type="ECO:0000256" key="2">
    <source>
        <dbReference type="ARBA" id="ARBA00022617"/>
    </source>
</evidence>
<feature type="domain" description="CcmH/CycL/Ccl2/NrfF N-terminal" evidence="8">
    <location>
        <begin position="34"/>
        <end position="127"/>
    </location>
</feature>
<proteinExistence type="inferred from homology"/>
<keyword evidence="2 7" id="KW-0349">Heme</keyword>